<feature type="region of interest" description="Disordered" evidence="1">
    <location>
        <begin position="276"/>
        <end position="310"/>
    </location>
</feature>
<dbReference type="Proteomes" id="UP001222325">
    <property type="component" value="Unassembled WGS sequence"/>
</dbReference>
<feature type="region of interest" description="Disordered" evidence="1">
    <location>
        <begin position="383"/>
        <end position="461"/>
    </location>
</feature>
<feature type="compositionally biased region" description="Polar residues" evidence="1">
    <location>
        <begin position="134"/>
        <end position="143"/>
    </location>
</feature>
<evidence type="ECO:0000313" key="2">
    <source>
        <dbReference type="EMBL" id="KAJ7082402.1"/>
    </source>
</evidence>
<accession>A0AAD6U2F3</accession>
<feature type="region of interest" description="Disordered" evidence="1">
    <location>
        <begin position="1"/>
        <end position="259"/>
    </location>
</feature>
<gene>
    <name evidence="2" type="ORF">B0H15DRAFT_440991</name>
</gene>
<evidence type="ECO:0000313" key="3">
    <source>
        <dbReference type="Proteomes" id="UP001222325"/>
    </source>
</evidence>
<reference evidence="2" key="1">
    <citation type="submission" date="2023-03" db="EMBL/GenBank/DDBJ databases">
        <title>Massive genome expansion in bonnet fungi (Mycena s.s.) driven by repeated elements and novel gene families across ecological guilds.</title>
        <authorList>
            <consortium name="Lawrence Berkeley National Laboratory"/>
            <person name="Harder C.B."/>
            <person name="Miyauchi S."/>
            <person name="Viragh M."/>
            <person name="Kuo A."/>
            <person name="Thoen E."/>
            <person name="Andreopoulos B."/>
            <person name="Lu D."/>
            <person name="Skrede I."/>
            <person name="Drula E."/>
            <person name="Henrissat B."/>
            <person name="Morin E."/>
            <person name="Kohler A."/>
            <person name="Barry K."/>
            <person name="LaButti K."/>
            <person name="Morin E."/>
            <person name="Salamov A."/>
            <person name="Lipzen A."/>
            <person name="Mereny Z."/>
            <person name="Hegedus B."/>
            <person name="Baldrian P."/>
            <person name="Stursova M."/>
            <person name="Weitz H."/>
            <person name="Taylor A."/>
            <person name="Grigoriev I.V."/>
            <person name="Nagy L.G."/>
            <person name="Martin F."/>
            <person name="Kauserud H."/>
        </authorList>
    </citation>
    <scope>NUCLEOTIDE SEQUENCE</scope>
    <source>
        <strain evidence="2">CBHHK173m</strain>
    </source>
</reference>
<feature type="compositionally biased region" description="Low complexity" evidence="1">
    <location>
        <begin position="65"/>
        <end position="82"/>
    </location>
</feature>
<feature type="compositionally biased region" description="Basic and acidic residues" evidence="1">
    <location>
        <begin position="488"/>
        <end position="498"/>
    </location>
</feature>
<proteinExistence type="predicted"/>
<protein>
    <submittedName>
        <fullName evidence="2">Uncharacterized protein</fullName>
    </submittedName>
</protein>
<keyword evidence="3" id="KW-1185">Reference proteome</keyword>
<feature type="compositionally biased region" description="Low complexity" evidence="1">
    <location>
        <begin position="96"/>
        <end position="107"/>
    </location>
</feature>
<sequence length="532" mass="53737">MSTPTPPSPTPTPKSLRARMGGVMRRTSSLLAVARPTTPAPGSTPVHPDEARRSSISKSLEGRKSNASLSSSSAAASTAAVPAPEPLPPVVSVSTDAASDPFLAPAAPDAPAPPTGGDVDTPANDPTPAPHPNGTHTSANGNGATHPAVKRLLPIAAQYQMYPSPIPESPAREAAASAEDVSETVAQQNEEAKGEREGKLGPSPLGGNVEVASPVEEEVTPRAMETVPQDAPAPASGAYVPPPLLGDVPNPGAFTDEPEDMHTAVPITAPVAAEEVSAAGDEAPAPDATMPEPDTAMSEPGPEDAYAYAPGAYTRTDAPAYAPAYFDLGGLARIAEASPGSAGTTVVAAEEQAARVAEPYPYDLRPAAQGEAGVWAGAGTGAGEAVAAAGPGGEPHDATQEQGAQAPGRDAQAPEPRQWADDGGWGREAREDAGFTMPVSDALPAPAMADTSDPFADPAPRAEDESVFVIPIAVVDPAPQDNDNVNEGNRERERERDVGGISSIPMPMLLGADLGAGAGPFGCVSAYSGVAW</sequence>
<feature type="compositionally biased region" description="Basic and acidic residues" evidence="1">
    <location>
        <begin position="190"/>
        <end position="199"/>
    </location>
</feature>
<feature type="region of interest" description="Disordered" evidence="1">
    <location>
        <begin position="477"/>
        <end position="501"/>
    </location>
</feature>
<evidence type="ECO:0000256" key="1">
    <source>
        <dbReference type="SAM" id="MobiDB-lite"/>
    </source>
</evidence>
<organism evidence="2 3">
    <name type="scientific">Mycena belliarum</name>
    <dbReference type="NCBI Taxonomy" id="1033014"/>
    <lineage>
        <taxon>Eukaryota</taxon>
        <taxon>Fungi</taxon>
        <taxon>Dikarya</taxon>
        <taxon>Basidiomycota</taxon>
        <taxon>Agaricomycotina</taxon>
        <taxon>Agaricomycetes</taxon>
        <taxon>Agaricomycetidae</taxon>
        <taxon>Agaricales</taxon>
        <taxon>Marasmiineae</taxon>
        <taxon>Mycenaceae</taxon>
        <taxon>Mycena</taxon>
    </lineage>
</organism>
<feature type="compositionally biased region" description="Pro residues" evidence="1">
    <location>
        <begin position="1"/>
        <end position="12"/>
    </location>
</feature>
<feature type="compositionally biased region" description="Basic and acidic residues" evidence="1">
    <location>
        <begin position="418"/>
        <end position="433"/>
    </location>
</feature>
<comment type="caution">
    <text evidence="2">The sequence shown here is derived from an EMBL/GenBank/DDBJ whole genome shotgun (WGS) entry which is preliminary data.</text>
</comment>
<dbReference type="AlphaFoldDB" id="A0AAD6U2F3"/>
<dbReference type="EMBL" id="JARJCN010000045">
    <property type="protein sequence ID" value="KAJ7082402.1"/>
    <property type="molecule type" value="Genomic_DNA"/>
</dbReference>
<name>A0AAD6U2F3_9AGAR</name>